<feature type="region of interest" description="Disordered" evidence="3">
    <location>
        <begin position="163"/>
        <end position="196"/>
    </location>
</feature>
<evidence type="ECO:0000313" key="5">
    <source>
        <dbReference type="EMBL" id="KAI3428192.1"/>
    </source>
</evidence>
<protein>
    <recommendedName>
        <fullName evidence="4">PIN domain-containing protein</fullName>
    </recommendedName>
</protein>
<dbReference type="InterPro" id="IPR032675">
    <property type="entry name" value="LRR_dom_sf"/>
</dbReference>
<feature type="compositionally biased region" description="Low complexity" evidence="3">
    <location>
        <begin position="339"/>
        <end position="364"/>
    </location>
</feature>
<evidence type="ECO:0000259" key="4">
    <source>
        <dbReference type="Pfam" id="PF13638"/>
    </source>
</evidence>
<evidence type="ECO:0000256" key="3">
    <source>
        <dbReference type="SAM" id="MobiDB-lite"/>
    </source>
</evidence>
<dbReference type="Gene3D" id="3.80.10.10">
    <property type="entry name" value="Ribonuclease Inhibitor"/>
    <property type="match status" value="1"/>
</dbReference>
<dbReference type="OrthoDB" id="550389at2759"/>
<feature type="region of interest" description="Disordered" evidence="3">
    <location>
        <begin position="254"/>
        <end position="273"/>
    </location>
</feature>
<keyword evidence="2" id="KW-0175">Coiled coil</keyword>
<dbReference type="EMBL" id="SIDB01000009">
    <property type="protein sequence ID" value="KAI3428192.1"/>
    <property type="molecule type" value="Genomic_DNA"/>
</dbReference>
<feature type="region of interest" description="Disordered" evidence="3">
    <location>
        <begin position="1"/>
        <end position="84"/>
    </location>
</feature>
<sequence>MTARGEDASGRGRGRSIPARGRGRSGTPPPPGGRGRGGGRADISATGRGRGHPGGRGGQGRGPFSPSLEPHQHSPAYRGFSPRASGVAALPNRRYTGGHSSPAVNGSAFAAGGGGSLFGTGAEVVAYEKDKGCWKVGPPPGQRFSAAWLRGLASFVEWKYEQQSQLQGRGRGMHSGAAAAPAPPPPPPPSLPEQQQREDLPVAPNLTATYVADTQEVGGLSVAGEEQAPLASPPVPVSSELVLEEAEEEPVNDAVVSQPPSPEAGPCSKAAASGRQHVATPSQLCSPASSCSSDMGWAAVLAGSVPSGEAGGSTLTAEIGGCSRQIAAALQSLNLSDAESPSPSREVPSPACSSGASCSPSTSTYQQPPALDAAELPVLHGAVEQTCLGRSQPVQLSIRLERMALTDREAEMLADWCCGPEARAIAAIRALWLFEGRLGDEGAVQVARILAAHPGMAEVHLSHNMLTLAGATALLKALPTRGPASAASGAPSSPSASCAPASRATTPARPLWMRCEWNRISLDGLMQVLEELHGSRGLLVDLPSAVRADAAPALPNLPPYLVSAAASAPAPAAAVPASRGSRNALQYLIDGCHARLPWISCQYQLPSEAAVLRAARQGWTQAPQPVPPPSPQAVAAGAKPIRAVKQPAAELGSLAAGAAGGTGGVLGPLLLFPDTSALLPMLGAGADVSIPTFFTLELLGQLARQARFGRALPPQEQIFLVVTDSVLKQLDGLKNDAAARPVIRRFLGQGLDTYGPAGCDFLTVLGAHEGEGLVVEHDAAVTGSLSADVRTKGHRADHRIVEVALFFQKEVLGGGSGPLRPGSFPVLLLSGDNGQVQTARSHGLPAARMVDLAAAQGRMEAALARQQPLTASLLRECLGIAAVQGLADKAAVRNLQLDFDRAIAALEAATQALAAAQQRLSDVAAAAAGESAAGGAAGPSQTVLESDAAGAEGSSAGATAACTAAVAERLAAVQRALAAPTAVDVGELLPVLHTQLADWSLLVRSHQDQSRLVKWAAAAL</sequence>
<feature type="compositionally biased region" description="Basic and acidic residues" evidence="3">
    <location>
        <begin position="1"/>
        <end position="10"/>
    </location>
</feature>
<dbReference type="Pfam" id="PF13638">
    <property type="entry name" value="PIN_4"/>
    <property type="match status" value="1"/>
</dbReference>
<dbReference type="GO" id="GO:0005930">
    <property type="term" value="C:axoneme"/>
    <property type="evidence" value="ECO:0007669"/>
    <property type="project" value="UniProtKB-SubCell"/>
</dbReference>
<feature type="compositionally biased region" description="Gly residues" evidence="3">
    <location>
        <begin position="52"/>
        <end position="61"/>
    </location>
</feature>
<comment type="subcellular location">
    <subcellularLocation>
        <location evidence="1">Cytoplasm</location>
        <location evidence="1">Cytoskeleton</location>
        <location evidence="1">Cilium axoneme</location>
    </subcellularLocation>
</comment>
<gene>
    <name evidence="5" type="ORF">D9Q98_006572</name>
</gene>
<accession>A0A9D4TKF5</accession>
<organism evidence="5 6">
    <name type="scientific">Chlorella vulgaris</name>
    <name type="common">Green alga</name>
    <dbReference type="NCBI Taxonomy" id="3077"/>
    <lineage>
        <taxon>Eukaryota</taxon>
        <taxon>Viridiplantae</taxon>
        <taxon>Chlorophyta</taxon>
        <taxon>core chlorophytes</taxon>
        <taxon>Trebouxiophyceae</taxon>
        <taxon>Chlorellales</taxon>
        <taxon>Chlorellaceae</taxon>
        <taxon>Chlorella clade</taxon>
        <taxon>Chlorella</taxon>
    </lineage>
</organism>
<name>A0A9D4TKF5_CHLVU</name>
<keyword evidence="6" id="KW-1185">Reference proteome</keyword>
<proteinExistence type="predicted"/>
<evidence type="ECO:0000256" key="1">
    <source>
        <dbReference type="ARBA" id="ARBA00004430"/>
    </source>
</evidence>
<feature type="region of interest" description="Disordered" evidence="3">
    <location>
        <begin position="336"/>
        <end position="366"/>
    </location>
</feature>
<feature type="domain" description="PIN" evidence="4">
    <location>
        <begin position="715"/>
        <end position="848"/>
    </location>
</feature>
<feature type="compositionally biased region" description="Pro residues" evidence="3">
    <location>
        <begin position="181"/>
        <end position="191"/>
    </location>
</feature>
<feature type="coiled-coil region" evidence="2">
    <location>
        <begin position="899"/>
        <end position="926"/>
    </location>
</feature>
<feature type="region of interest" description="Disordered" evidence="3">
    <location>
        <begin position="483"/>
        <end position="503"/>
    </location>
</feature>
<dbReference type="SUPFAM" id="SSF52047">
    <property type="entry name" value="RNI-like"/>
    <property type="match status" value="1"/>
</dbReference>
<dbReference type="Proteomes" id="UP001055712">
    <property type="component" value="Unassembled WGS sequence"/>
</dbReference>
<dbReference type="InterPro" id="IPR002716">
    <property type="entry name" value="PIN_dom"/>
</dbReference>
<comment type="caution">
    <text evidence="5">The sequence shown here is derived from an EMBL/GenBank/DDBJ whole genome shotgun (WGS) entry which is preliminary data.</text>
</comment>
<dbReference type="AlphaFoldDB" id="A0A9D4TKF5"/>
<reference evidence="5" key="1">
    <citation type="journal article" date="2019" name="Plant J.">
        <title>Chlorella vulgaris genome assembly and annotation reveals the molecular basis for metabolic acclimation to high light conditions.</title>
        <authorList>
            <person name="Cecchin M."/>
            <person name="Marcolungo L."/>
            <person name="Rossato M."/>
            <person name="Girolomoni L."/>
            <person name="Cosentino E."/>
            <person name="Cuine S."/>
            <person name="Li-Beisson Y."/>
            <person name="Delledonne M."/>
            <person name="Ballottari M."/>
        </authorList>
    </citation>
    <scope>NUCLEOTIDE SEQUENCE</scope>
    <source>
        <strain evidence="5">211/11P</strain>
    </source>
</reference>
<reference evidence="5" key="2">
    <citation type="submission" date="2020-11" db="EMBL/GenBank/DDBJ databases">
        <authorList>
            <person name="Cecchin M."/>
            <person name="Marcolungo L."/>
            <person name="Rossato M."/>
            <person name="Girolomoni L."/>
            <person name="Cosentino E."/>
            <person name="Cuine S."/>
            <person name="Li-Beisson Y."/>
            <person name="Delledonne M."/>
            <person name="Ballottari M."/>
        </authorList>
    </citation>
    <scope>NUCLEOTIDE SEQUENCE</scope>
    <source>
        <strain evidence="5">211/11P</strain>
        <tissue evidence="5">Whole cell</tissue>
    </source>
</reference>
<evidence type="ECO:0000313" key="6">
    <source>
        <dbReference type="Proteomes" id="UP001055712"/>
    </source>
</evidence>
<evidence type="ECO:0000256" key="2">
    <source>
        <dbReference type="SAM" id="Coils"/>
    </source>
</evidence>